<name>A0A917CF52_9HYPH</name>
<evidence type="ECO:0000313" key="1">
    <source>
        <dbReference type="EMBL" id="GGF86571.1"/>
    </source>
</evidence>
<dbReference type="AlphaFoldDB" id="A0A917CF52"/>
<organism evidence="1 2">
    <name type="scientific">Azorhizobium oxalatiphilum</name>
    <dbReference type="NCBI Taxonomy" id="980631"/>
    <lineage>
        <taxon>Bacteria</taxon>
        <taxon>Pseudomonadati</taxon>
        <taxon>Pseudomonadota</taxon>
        <taxon>Alphaproteobacteria</taxon>
        <taxon>Hyphomicrobiales</taxon>
        <taxon>Xanthobacteraceae</taxon>
        <taxon>Azorhizobium</taxon>
    </lineage>
</organism>
<accession>A0A917CF52</accession>
<dbReference type="Proteomes" id="UP000606044">
    <property type="component" value="Unassembled WGS sequence"/>
</dbReference>
<gene>
    <name evidence="1" type="ORF">GCM10007301_53050</name>
</gene>
<protein>
    <submittedName>
        <fullName evidence="1">Uncharacterized protein</fullName>
    </submittedName>
</protein>
<evidence type="ECO:0000313" key="2">
    <source>
        <dbReference type="Proteomes" id="UP000606044"/>
    </source>
</evidence>
<reference evidence="1" key="2">
    <citation type="submission" date="2020-09" db="EMBL/GenBank/DDBJ databases">
        <authorList>
            <person name="Sun Q."/>
            <person name="Sedlacek I."/>
        </authorList>
    </citation>
    <scope>NUCLEOTIDE SEQUENCE</scope>
    <source>
        <strain evidence="1">CCM 7897</strain>
    </source>
</reference>
<comment type="caution">
    <text evidence="1">The sequence shown here is derived from an EMBL/GenBank/DDBJ whole genome shotgun (WGS) entry which is preliminary data.</text>
</comment>
<dbReference type="EMBL" id="BMCT01000011">
    <property type="protein sequence ID" value="GGF86571.1"/>
    <property type="molecule type" value="Genomic_DNA"/>
</dbReference>
<sequence length="60" mass="6600">MVPFWHNGPRLVFWLLRLSGKVSAGKALRRLDRAGPGGPVRVTGADGTRWHRDMAHAVAP</sequence>
<proteinExistence type="predicted"/>
<reference evidence="1" key="1">
    <citation type="journal article" date="2014" name="Int. J. Syst. Evol. Microbiol.">
        <title>Complete genome sequence of Corynebacterium casei LMG S-19264T (=DSM 44701T), isolated from a smear-ripened cheese.</title>
        <authorList>
            <consortium name="US DOE Joint Genome Institute (JGI-PGF)"/>
            <person name="Walter F."/>
            <person name="Albersmeier A."/>
            <person name="Kalinowski J."/>
            <person name="Ruckert C."/>
        </authorList>
    </citation>
    <scope>NUCLEOTIDE SEQUENCE</scope>
    <source>
        <strain evidence="1">CCM 7897</strain>
    </source>
</reference>
<keyword evidence="2" id="KW-1185">Reference proteome</keyword>